<dbReference type="InterPro" id="IPR052966">
    <property type="entry name" value="Beta-lactamase_Reg"/>
</dbReference>
<dbReference type="GO" id="GO:0005886">
    <property type="term" value="C:plasma membrane"/>
    <property type="evidence" value="ECO:0007669"/>
    <property type="project" value="TreeGrafter"/>
</dbReference>
<evidence type="ECO:0000256" key="1">
    <source>
        <dbReference type="SAM" id="Phobius"/>
    </source>
</evidence>
<dbReference type="GO" id="GO:0046677">
    <property type="term" value="P:response to antibiotic"/>
    <property type="evidence" value="ECO:0007669"/>
    <property type="project" value="TreeGrafter"/>
</dbReference>
<evidence type="ECO:0008006" key="3">
    <source>
        <dbReference type="Google" id="ProtNLM"/>
    </source>
</evidence>
<keyword evidence="1" id="KW-1133">Transmembrane helix</keyword>
<reference evidence="2" key="1">
    <citation type="journal article" date="2015" name="Nature">
        <title>Complex archaea that bridge the gap between prokaryotes and eukaryotes.</title>
        <authorList>
            <person name="Spang A."/>
            <person name="Saw J.H."/>
            <person name="Jorgensen S.L."/>
            <person name="Zaremba-Niedzwiedzka K."/>
            <person name="Martijn J."/>
            <person name="Lind A.E."/>
            <person name="van Eijk R."/>
            <person name="Schleper C."/>
            <person name="Guy L."/>
            <person name="Ettema T.J."/>
        </authorList>
    </citation>
    <scope>NUCLEOTIDE SEQUENCE</scope>
</reference>
<dbReference type="PANTHER" id="PTHR38684:SF1">
    <property type="entry name" value="PROTEIN AMPE"/>
    <property type="match status" value="1"/>
</dbReference>
<feature type="transmembrane region" description="Helical" evidence="1">
    <location>
        <begin position="144"/>
        <end position="165"/>
    </location>
</feature>
<feature type="transmembrane region" description="Helical" evidence="1">
    <location>
        <begin position="44"/>
        <end position="62"/>
    </location>
</feature>
<dbReference type="PANTHER" id="PTHR38684">
    <property type="entry name" value="PROTEIN AMPE"/>
    <property type="match status" value="1"/>
</dbReference>
<protein>
    <recommendedName>
        <fullName evidence="3">AmpE protein</fullName>
    </recommendedName>
</protein>
<sequence length="273" mass="30044">MRFLILLITALLVRFTPLRRGMRPDLAVSWASYCARLAERRPGWRALVCLLLPLLPLELAFWMLADVAYGFFVLTLGVLVLLFGLGGNELLHAFGRRFEQAWARGDQAAAALIAENDLGLQASDDQTLLMQVRGRLLREALSGYFVPVLWFLLLGPLGALGYRLLRLFVDRLASDEQSYAGSLVHAMEWLPARLLAASFALVGHFDQVLAALRGVWSDWDQSVEPLLVRAADAALTGEASAEKNQTILAPTRALLVRAMLAWAVPVALLALLG</sequence>
<comment type="caution">
    <text evidence="2">The sequence shown here is derived from an EMBL/GenBank/DDBJ whole genome shotgun (WGS) entry which is preliminary data.</text>
</comment>
<proteinExistence type="predicted"/>
<keyword evidence="1" id="KW-0812">Transmembrane</keyword>
<dbReference type="EMBL" id="LAZR01000054">
    <property type="protein sequence ID" value="KKN98012.1"/>
    <property type="molecule type" value="Genomic_DNA"/>
</dbReference>
<dbReference type="AlphaFoldDB" id="A0A0F9VE06"/>
<name>A0A0F9VE06_9ZZZZ</name>
<organism evidence="2">
    <name type="scientific">marine sediment metagenome</name>
    <dbReference type="NCBI Taxonomy" id="412755"/>
    <lineage>
        <taxon>unclassified sequences</taxon>
        <taxon>metagenomes</taxon>
        <taxon>ecological metagenomes</taxon>
    </lineage>
</organism>
<accession>A0A0F9VE06</accession>
<dbReference type="Pfam" id="PF17113">
    <property type="entry name" value="AmpE"/>
    <property type="match status" value="1"/>
</dbReference>
<feature type="transmembrane region" description="Helical" evidence="1">
    <location>
        <begin position="69"/>
        <end position="87"/>
    </location>
</feature>
<gene>
    <name evidence="2" type="ORF">LCGC14_0152110</name>
</gene>
<keyword evidence="1" id="KW-0472">Membrane</keyword>
<dbReference type="InterPro" id="IPR031347">
    <property type="entry name" value="AmpE"/>
</dbReference>
<evidence type="ECO:0000313" key="2">
    <source>
        <dbReference type="EMBL" id="KKN98012.1"/>
    </source>
</evidence>